<protein>
    <submittedName>
        <fullName evidence="1">Helix-turn-helix transcriptional regulator</fullName>
    </submittedName>
</protein>
<accession>A0ACD4ZXU5</accession>
<proteinExistence type="predicted"/>
<sequence length="280" mass="31854">MVTGREATDLLLGEQLRHWREQRGLKQKDLADVIRGSVSKISRLERGESPAKARDVIDLARFMRVSPREMRLIERLLEQAQDREWYDHFSDVTPTYLKRLISLEDNASEITAYENQVVPGLLQTRAYAHNLVSTVKRSETDVDRAVEVRMRRQIILDRPIPRVTALIDQGVLLRPRGGRAVMCEQLEHLLVAADTKRVNIRIVGFAEGADVSPPYAITHLMFGEGGPSELVYVEHINGADYVTSPSAVDEYRNALVKLRKAASDRNESKRLIREAIKNYS</sequence>
<evidence type="ECO:0000313" key="1">
    <source>
        <dbReference type="EMBL" id="WSC03315.1"/>
    </source>
</evidence>
<name>A0ACD4ZXU5_9ACTN</name>
<dbReference type="EMBL" id="CP109109">
    <property type="protein sequence ID" value="WSC03315.1"/>
    <property type="molecule type" value="Genomic_DNA"/>
</dbReference>
<evidence type="ECO:0000313" key="2">
    <source>
        <dbReference type="Proteomes" id="UP001348369"/>
    </source>
</evidence>
<gene>
    <name evidence="1" type="ORF">OG835_33985</name>
</gene>
<keyword evidence="2" id="KW-1185">Reference proteome</keyword>
<organism evidence="1 2">
    <name type="scientific">Streptomyces scopuliridis</name>
    <dbReference type="NCBI Taxonomy" id="452529"/>
    <lineage>
        <taxon>Bacteria</taxon>
        <taxon>Bacillati</taxon>
        <taxon>Actinomycetota</taxon>
        <taxon>Actinomycetes</taxon>
        <taxon>Kitasatosporales</taxon>
        <taxon>Streptomycetaceae</taxon>
        <taxon>Streptomyces</taxon>
    </lineage>
</organism>
<reference evidence="1" key="1">
    <citation type="submission" date="2022-10" db="EMBL/GenBank/DDBJ databases">
        <title>The complete genomes of actinobacterial strains from the NBC collection.</title>
        <authorList>
            <person name="Joergensen T.S."/>
            <person name="Alvarez Arevalo M."/>
            <person name="Sterndorff E.B."/>
            <person name="Faurdal D."/>
            <person name="Vuksanovic O."/>
            <person name="Mourched A.-S."/>
            <person name="Charusanti P."/>
            <person name="Shaw S."/>
            <person name="Blin K."/>
            <person name="Weber T."/>
        </authorList>
    </citation>
    <scope>NUCLEOTIDE SEQUENCE</scope>
    <source>
        <strain evidence="1">NBC 01771</strain>
    </source>
</reference>
<dbReference type="Proteomes" id="UP001348369">
    <property type="component" value="Chromosome"/>
</dbReference>